<reference evidence="2 3" key="1">
    <citation type="journal article" date="2024" name="Commun. Biol.">
        <title>Comparative genomic analysis of thermophilic fungi reveals convergent evolutionary adaptations and gene losses.</title>
        <authorList>
            <person name="Steindorff A.S."/>
            <person name="Aguilar-Pontes M.V."/>
            <person name="Robinson A.J."/>
            <person name="Andreopoulos B."/>
            <person name="LaButti K."/>
            <person name="Kuo A."/>
            <person name="Mondo S."/>
            <person name="Riley R."/>
            <person name="Otillar R."/>
            <person name="Haridas S."/>
            <person name="Lipzen A."/>
            <person name="Grimwood J."/>
            <person name="Schmutz J."/>
            <person name="Clum A."/>
            <person name="Reid I.D."/>
            <person name="Moisan M.C."/>
            <person name="Butler G."/>
            <person name="Nguyen T.T.M."/>
            <person name="Dewar K."/>
            <person name="Conant G."/>
            <person name="Drula E."/>
            <person name="Henrissat B."/>
            <person name="Hansel C."/>
            <person name="Singer S."/>
            <person name="Hutchinson M.I."/>
            <person name="de Vries R.P."/>
            <person name="Natvig D.O."/>
            <person name="Powell A.J."/>
            <person name="Tsang A."/>
            <person name="Grigoriev I.V."/>
        </authorList>
    </citation>
    <scope>NUCLEOTIDE SEQUENCE [LARGE SCALE GENOMIC DNA]</scope>
    <source>
        <strain evidence="2 3">ATCC 22073</strain>
    </source>
</reference>
<organism evidence="2 3">
    <name type="scientific">Remersonia thermophila</name>
    <dbReference type="NCBI Taxonomy" id="72144"/>
    <lineage>
        <taxon>Eukaryota</taxon>
        <taxon>Fungi</taxon>
        <taxon>Dikarya</taxon>
        <taxon>Ascomycota</taxon>
        <taxon>Pezizomycotina</taxon>
        <taxon>Sordariomycetes</taxon>
        <taxon>Sordariomycetidae</taxon>
        <taxon>Sordariales</taxon>
        <taxon>Sordariales incertae sedis</taxon>
        <taxon>Remersonia</taxon>
    </lineage>
</organism>
<feature type="compositionally biased region" description="Basic and acidic residues" evidence="1">
    <location>
        <begin position="98"/>
        <end position="107"/>
    </location>
</feature>
<protein>
    <submittedName>
        <fullName evidence="2">Uncharacterized protein</fullName>
    </submittedName>
</protein>
<dbReference type="GeneID" id="98126556"/>
<feature type="region of interest" description="Disordered" evidence="1">
    <location>
        <begin position="98"/>
        <end position="129"/>
    </location>
</feature>
<gene>
    <name evidence="2" type="ORF">VTJ83DRAFT_5324</name>
</gene>
<evidence type="ECO:0000256" key="1">
    <source>
        <dbReference type="SAM" id="MobiDB-lite"/>
    </source>
</evidence>
<comment type="caution">
    <text evidence="2">The sequence shown here is derived from an EMBL/GenBank/DDBJ whole genome shotgun (WGS) entry which is preliminary data.</text>
</comment>
<sequence length="360" mass="37836">MPLDVLACCLQRCGLGMLAPGARARRNLYLQMRGALLDDGIRRCVVLCHNDGAVAAAQAVSQLCADLARDKLGKLEVYTFGAAACEFVVPPRDATMIREDANRRGDEGREEEEEDDDDDGGGGGDSRDVHLEHFALSGDPFAQMGVLQSVRQDLEGRFCGGVFVVNDDDDDNVNDDNVNDDNDARCAACSSQAGCRATGSNANLSRGQGLVMEDYLAALFPGQRAADGMARGRCSCGGGGALDVVMAVDRGCAEKREIAAIGSYHAASQARKSDGGACSSSSSSSSSSPRGEDGRRLSWTGLAAAAAAGLASSRSNGMTEGMAALEMVRNACRRCEGRTARQVSWLSRYLSGDGKVNGRR</sequence>
<evidence type="ECO:0000313" key="2">
    <source>
        <dbReference type="EMBL" id="KAL2265972.1"/>
    </source>
</evidence>
<accession>A0ABR4D6H6</accession>
<dbReference type="RefSeq" id="XP_070864699.1">
    <property type="nucleotide sequence ID" value="XM_071011912.1"/>
</dbReference>
<evidence type="ECO:0000313" key="3">
    <source>
        <dbReference type="Proteomes" id="UP001600064"/>
    </source>
</evidence>
<dbReference type="Proteomes" id="UP001600064">
    <property type="component" value="Unassembled WGS sequence"/>
</dbReference>
<feature type="compositionally biased region" description="Low complexity" evidence="1">
    <location>
        <begin position="279"/>
        <end position="288"/>
    </location>
</feature>
<feature type="region of interest" description="Disordered" evidence="1">
    <location>
        <begin position="271"/>
        <end position="295"/>
    </location>
</feature>
<dbReference type="PANTHER" id="PTHR42044">
    <property type="entry name" value="DUF676 DOMAIN-CONTAINING PROTEIN-RELATED"/>
    <property type="match status" value="1"/>
</dbReference>
<keyword evidence="3" id="KW-1185">Reference proteome</keyword>
<feature type="compositionally biased region" description="Acidic residues" evidence="1">
    <location>
        <begin position="108"/>
        <end position="120"/>
    </location>
</feature>
<proteinExistence type="predicted"/>
<name>A0ABR4D6H6_9PEZI</name>
<dbReference type="PANTHER" id="PTHR42044:SF2">
    <property type="entry name" value="DUF676 DOMAIN-CONTAINING PROTEIN"/>
    <property type="match status" value="1"/>
</dbReference>
<dbReference type="EMBL" id="JAZGUE010000005">
    <property type="protein sequence ID" value="KAL2265972.1"/>
    <property type="molecule type" value="Genomic_DNA"/>
</dbReference>